<accession>A0ABR7MA39</accession>
<name>A0ABR7MA39_9BACT</name>
<evidence type="ECO:0000313" key="2">
    <source>
        <dbReference type="EMBL" id="MBC6491801.1"/>
    </source>
</evidence>
<evidence type="ECO:0000256" key="1">
    <source>
        <dbReference type="SAM" id="Phobius"/>
    </source>
</evidence>
<keyword evidence="1" id="KW-0812">Transmembrane</keyword>
<reference evidence="2 3" key="1">
    <citation type="submission" date="2016-07" db="EMBL/GenBank/DDBJ databases">
        <title>Genome analysis of Flavihumibacter stibioxidans YS-17.</title>
        <authorList>
            <person name="Shi K."/>
            <person name="Han Y."/>
            <person name="Wang G."/>
        </authorList>
    </citation>
    <scope>NUCLEOTIDE SEQUENCE [LARGE SCALE GENOMIC DNA]</scope>
    <source>
        <strain evidence="2 3">YS-17</strain>
    </source>
</reference>
<gene>
    <name evidence="2" type="ORF">BC349_12130</name>
</gene>
<comment type="caution">
    <text evidence="2">The sequence shown here is derived from an EMBL/GenBank/DDBJ whole genome shotgun (WGS) entry which is preliminary data.</text>
</comment>
<evidence type="ECO:0000313" key="3">
    <source>
        <dbReference type="Proteomes" id="UP000765802"/>
    </source>
</evidence>
<organism evidence="2 3">
    <name type="scientific">Flavihumibacter stibioxidans</name>
    <dbReference type="NCBI Taxonomy" id="1834163"/>
    <lineage>
        <taxon>Bacteria</taxon>
        <taxon>Pseudomonadati</taxon>
        <taxon>Bacteroidota</taxon>
        <taxon>Chitinophagia</taxon>
        <taxon>Chitinophagales</taxon>
        <taxon>Chitinophagaceae</taxon>
        <taxon>Flavihumibacter</taxon>
    </lineage>
</organism>
<feature type="transmembrane region" description="Helical" evidence="1">
    <location>
        <begin position="77"/>
        <end position="96"/>
    </location>
</feature>
<dbReference type="Proteomes" id="UP000765802">
    <property type="component" value="Unassembled WGS sequence"/>
</dbReference>
<feature type="transmembrane region" description="Helical" evidence="1">
    <location>
        <begin position="108"/>
        <end position="131"/>
    </location>
</feature>
<keyword evidence="1" id="KW-0472">Membrane</keyword>
<protein>
    <recommendedName>
        <fullName evidence="4">Cytochrome b561 domain-containing protein</fullName>
    </recommendedName>
</protein>
<evidence type="ECO:0008006" key="4">
    <source>
        <dbReference type="Google" id="ProtNLM"/>
    </source>
</evidence>
<keyword evidence="1" id="KW-1133">Transmembrane helix</keyword>
<sequence>MVLHLKIVGLLLMLLALLHVIFPRYFKWKVELGAISHINRQMMYVHTFFIAFGVFLMGLLCLTSTNELLTTILGRRISLGLAIFWLTRLIIQFFGYSSLHWRGKQFETAVHILFAALWTYLSGAFLLIYIYNV</sequence>
<feature type="transmembrane region" description="Helical" evidence="1">
    <location>
        <begin position="47"/>
        <end position="65"/>
    </location>
</feature>
<keyword evidence="3" id="KW-1185">Reference proteome</keyword>
<dbReference type="EMBL" id="MBUA01000023">
    <property type="protein sequence ID" value="MBC6491801.1"/>
    <property type="molecule type" value="Genomic_DNA"/>
</dbReference>
<proteinExistence type="predicted"/>